<evidence type="ECO:0000259" key="1">
    <source>
        <dbReference type="Pfam" id="PF09353"/>
    </source>
</evidence>
<dbReference type="Proteomes" id="UP000239649">
    <property type="component" value="Unassembled WGS sequence"/>
</dbReference>
<dbReference type="AlphaFoldDB" id="A0A2P6V7C2"/>
<protein>
    <recommendedName>
        <fullName evidence="1">DUF1995 domain-containing protein</fullName>
    </recommendedName>
</protein>
<name>A0A2P6V7C2_9CHLO</name>
<comment type="caution">
    <text evidence="2">The sequence shown here is derived from an EMBL/GenBank/DDBJ whole genome shotgun (WGS) entry which is preliminary data.</text>
</comment>
<evidence type="ECO:0000313" key="4">
    <source>
        <dbReference type="Proteomes" id="UP000239649"/>
    </source>
</evidence>
<reference evidence="2 4" key="1">
    <citation type="journal article" date="2018" name="Plant J.">
        <title>Genome sequences of Chlorella sorokiniana UTEX 1602 and Micractinium conductrix SAG 241.80: implications to maltose excretion by a green alga.</title>
        <authorList>
            <person name="Arriola M.B."/>
            <person name="Velmurugan N."/>
            <person name="Zhang Y."/>
            <person name="Plunkett M.H."/>
            <person name="Hondzo H."/>
            <person name="Barney B.M."/>
        </authorList>
    </citation>
    <scope>NUCLEOTIDE SEQUENCE [LARGE SCALE GENOMIC DNA]</scope>
    <source>
        <strain evidence="2 4">SAG 241.80</strain>
    </source>
</reference>
<dbReference type="Pfam" id="PF09353">
    <property type="entry name" value="DUF1995"/>
    <property type="match status" value="1"/>
</dbReference>
<dbReference type="PANTHER" id="PTHR36365:SF1">
    <property type="entry name" value="OS05G0500400 PROTEIN"/>
    <property type="match status" value="1"/>
</dbReference>
<reference evidence="2" key="2">
    <citation type="submission" date="2018-02" db="EMBL/GenBank/DDBJ databases">
        <authorList>
            <person name="Cohen D.B."/>
            <person name="Kent A.D."/>
        </authorList>
    </citation>
    <scope>NUCLEOTIDE SEQUENCE</scope>
    <source>
        <strain evidence="2">SAG 241.80</strain>
    </source>
</reference>
<evidence type="ECO:0000313" key="3">
    <source>
        <dbReference type="EMBL" id="PSC70093.1"/>
    </source>
</evidence>
<dbReference type="InterPro" id="IPR018962">
    <property type="entry name" value="DUF1995"/>
</dbReference>
<dbReference type="STRING" id="554055.A0A2P6V7C2"/>
<dbReference type="EMBL" id="LHPF02000022">
    <property type="protein sequence ID" value="PSC69981.1"/>
    <property type="molecule type" value="Genomic_DNA"/>
</dbReference>
<dbReference type="PANTHER" id="PTHR36365">
    <property type="entry name" value="OS05G0500400 PROTEIN"/>
    <property type="match status" value="1"/>
</dbReference>
<feature type="domain" description="DUF1995" evidence="1">
    <location>
        <begin position="46"/>
        <end position="168"/>
    </location>
</feature>
<dbReference type="GO" id="GO:0009507">
    <property type="term" value="C:chloroplast"/>
    <property type="evidence" value="ECO:0007669"/>
    <property type="project" value="TreeGrafter"/>
</dbReference>
<accession>A0A2P6V7C2</accession>
<dbReference type="EMBL" id="LHPF02000022">
    <property type="protein sequence ID" value="PSC70093.1"/>
    <property type="molecule type" value="Genomic_DNA"/>
</dbReference>
<gene>
    <name evidence="3" type="ORF">C2E20_6530</name>
    <name evidence="2" type="ORF">C2E20_6533</name>
</gene>
<sequence>MVQLAADVVAELPKPLRQTFTIVACSNDASSLPALAAGTRVVSLAQCVAAGDDLEGCLMVAGPLTEQLDDVMRLLAYWRGPGAIALNADWGADSAPVEQVAFIKSFEAIYCFLPLVVKVLFIGQEGAVFKWVTGGNPAAAPWRIFGKEKNRLAPIGRMQHRPSNADLETVFYNAYAANNPVNKGIKALRSMVGGDRKDI</sequence>
<proteinExistence type="predicted"/>
<organism evidence="2 4">
    <name type="scientific">Micractinium conductrix</name>
    <dbReference type="NCBI Taxonomy" id="554055"/>
    <lineage>
        <taxon>Eukaryota</taxon>
        <taxon>Viridiplantae</taxon>
        <taxon>Chlorophyta</taxon>
        <taxon>core chlorophytes</taxon>
        <taxon>Trebouxiophyceae</taxon>
        <taxon>Chlorellales</taxon>
        <taxon>Chlorellaceae</taxon>
        <taxon>Chlorella clade</taxon>
        <taxon>Micractinium</taxon>
    </lineage>
</organism>
<dbReference type="OrthoDB" id="515480at2759"/>
<evidence type="ECO:0000313" key="2">
    <source>
        <dbReference type="EMBL" id="PSC69981.1"/>
    </source>
</evidence>
<keyword evidence="4" id="KW-1185">Reference proteome</keyword>